<reference evidence="2" key="2">
    <citation type="submission" date="2018-04" db="EMBL/GenBank/DDBJ databases">
        <title>OnivRS2 (Oryza nivara Reference Sequence Version 2).</title>
        <authorList>
            <person name="Zhang J."/>
            <person name="Kudrna D."/>
            <person name="Lee S."/>
            <person name="Talag J."/>
            <person name="Rajasekar S."/>
            <person name="Welchert J."/>
            <person name="Hsing Y.-I."/>
            <person name="Wing R.A."/>
        </authorList>
    </citation>
    <scope>NUCLEOTIDE SEQUENCE [LARGE SCALE GENOMIC DNA]</scope>
    <source>
        <strain evidence="2">SL10</strain>
    </source>
</reference>
<evidence type="ECO:0000256" key="1">
    <source>
        <dbReference type="SAM" id="MobiDB-lite"/>
    </source>
</evidence>
<dbReference type="Gramene" id="ONIVA06G19140.1">
    <property type="protein sequence ID" value="ONIVA06G19140.1"/>
    <property type="gene ID" value="ONIVA06G19140"/>
</dbReference>
<dbReference type="AlphaFoldDB" id="A0A0E0HRF5"/>
<proteinExistence type="predicted"/>
<name>A0A0E0HRF5_ORYNI</name>
<evidence type="ECO:0000313" key="2">
    <source>
        <dbReference type="EnsemblPlants" id="ONIVA06G19140.1"/>
    </source>
</evidence>
<evidence type="ECO:0000313" key="3">
    <source>
        <dbReference type="Proteomes" id="UP000006591"/>
    </source>
</evidence>
<dbReference type="HOGENOM" id="CLU_1987314_0_0_1"/>
<sequence length="126" mass="13113">RRQNRNPHTTPTPHSARALRTHLTHSKKLSPFSLVASPCSPASAFAAAHGRSGRRGDRPRAAANPGGRPRRGCLGRAAAGRAARRHRRRLAGEGVVATTGAGAGGEEPGVQAARGGHLRAQGSWGR</sequence>
<dbReference type="EnsemblPlants" id="ONIVA06G19140.1">
    <property type="protein sequence ID" value="ONIVA06G19140.1"/>
    <property type="gene ID" value="ONIVA06G19140"/>
</dbReference>
<reference evidence="2" key="1">
    <citation type="submission" date="2015-04" db="UniProtKB">
        <authorList>
            <consortium name="EnsemblPlants"/>
        </authorList>
    </citation>
    <scope>IDENTIFICATION</scope>
    <source>
        <strain evidence="2">SL10</strain>
    </source>
</reference>
<dbReference type="Proteomes" id="UP000006591">
    <property type="component" value="Chromosome 6"/>
</dbReference>
<keyword evidence="3" id="KW-1185">Reference proteome</keyword>
<feature type="region of interest" description="Disordered" evidence="1">
    <location>
        <begin position="46"/>
        <end position="126"/>
    </location>
</feature>
<accession>A0A0E0HRF5</accession>
<protein>
    <submittedName>
        <fullName evidence="2">Uncharacterized protein</fullName>
    </submittedName>
</protein>
<dbReference type="OMA" id="RNPHTTP"/>
<organism evidence="2">
    <name type="scientific">Oryza nivara</name>
    <name type="common">Indian wild rice</name>
    <name type="synonym">Oryza sativa f. spontanea</name>
    <dbReference type="NCBI Taxonomy" id="4536"/>
    <lineage>
        <taxon>Eukaryota</taxon>
        <taxon>Viridiplantae</taxon>
        <taxon>Streptophyta</taxon>
        <taxon>Embryophyta</taxon>
        <taxon>Tracheophyta</taxon>
        <taxon>Spermatophyta</taxon>
        <taxon>Magnoliopsida</taxon>
        <taxon>Liliopsida</taxon>
        <taxon>Poales</taxon>
        <taxon>Poaceae</taxon>
        <taxon>BOP clade</taxon>
        <taxon>Oryzoideae</taxon>
        <taxon>Oryzeae</taxon>
        <taxon>Oryzinae</taxon>
        <taxon>Oryza</taxon>
    </lineage>
</organism>